<dbReference type="InterPro" id="IPR036794">
    <property type="entry name" value="ATP_F1_dsu/esu_C_sf"/>
</dbReference>
<dbReference type="CDD" id="cd12152">
    <property type="entry name" value="F1-ATPase_delta"/>
    <property type="match status" value="1"/>
</dbReference>
<comment type="subcellular location">
    <subcellularLocation>
        <location evidence="2 12">Cell membrane</location>
        <topology evidence="2 12">Peripheral membrane protein</topology>
    </subcellularLocation>
</comment>
<dbReference type="Pfam" id="PF02823">
    <property type="entry name" value="ATP-synt_DE_N"/>
    <property type="match status" value="1"/>
</dbReference>
<dbReference type="Gene3D" id="2.60.15.10">
    <property type="entry name" value="F0F1 ATP synthase delta/epsilon subunit, N-terminal"/>
    <property type="match status" value="1"/>
</dbReference>
<keyword evidence="5 12" id="KW-0813">Transport</keyword>
<dbReference type="InterPro" id="IPR020547">
    <property type="entry name" value="ATP_synth_F1_esu_C"/>
</dbReference>
<evidence type="ECO:0000256" key="10">
    <source>
        <dbReference type="ARBA" id="ARBA00023196"/>
    </source>
</evidence>
<comment type="similarity">
    <text evidence="3 12 13">Belongs to the ATPase epsilon chain family.</text>
</comment>
<dbReference type="InterPro" id="IPR020546">
    <property type="entry name" value="ATP_synth_F1_dsu/esu_N"/>
</dbReference>
<dbReference type="HAMAP" id="MF_00530">
    <property type="entry name" value="ATP_synth_epsil_bac"/>
    <property type="match status" value="1"/>
</dbReference>
<keyword evidence="8 12" id="KW-0406">Ion transport</keyword>
<keyword evidence="17" id="KW-0378">Hydrolase</keyword>
<dbReference type="PANTHER" id="PTHR13822">
    <property type="entry name" value="ATP SYNTHASE DELTA/EPSILON CHAIN"/>
    <property type="match status" value="1"/>
</dbReference>
<feature type="domain" description="ATP synthase epsilon subunit C-terminal" evidence="15">
    <location>
        <begin position="87"/>
        <end position="134"/>
    </location>
</feature>
<sequence length="142" mass="15808">MAKILLEIITPDRVVVSEEVDIVTAPGVVGEFGVLANHAPMIAAVKIGPLRYRVGDREEWVAISGGFCEVFNNKITFLVESAERAYEIDVERALRAKERAEKRIQQYMAQAEKIDYARARAALQRALTRLLVAEKGKTGVPR</sequence>
<keyword evidence="10 12" id="KW-0139">CF(1)</keyword>
<dbReference type="eggNOG" id="COG0355">
    <property type="taxonomic scope" value="Bacteria"/>
</dbReference>
<evidence type="ECO:0000313" key="17">
    <source>
        <dbReference type="EMBL" id="AIH03536.1"/>
    </source>
</evidence>
<dbReference type="EMBL" id="CP008796">
    <property type="protein sequence ID" value="AIH03536.1"/>
    <property type="molecule type" value="Genomic_DNA"/>
</dbReference>
<keyword evidence="11 12" id="KW-0066">ATP synthesis</keyword>
<dbReference type="STRING" id="289377.HL41_01100"/>
<dbReference type="GO" id="GO:0005886">
    <property type="term" value="C:plasma membrane"/>
    <property type="evidence" value="ECO:0007669"/>
    <property type="project" value="UniProtKB-SubCell"/>
</dbReference>
<dbReference type="GO" id="GO:0005524">
    <property type="term" value="F:ATP binding"/>
    <property type="evidence" value="ECO:0007669"/>
    <property type="project" value="UniProtKB-UniRule"/>
</dbReference>
<dbReference type="KEGG" id="tcm:HL41_01100"/>
<keyword evidence="9 12" id="KW-0472">Membrane</keyword>
<dbReference type="HOGENOM" id="CLU_084338_1_3_0"/>
<dbReference type="GO" id="GO:0046933">
    <property type="term" value="F:proton-transporting ATP synthase activity, rotational mechanism"/>
    <property type="evidence" value="ECO:0007669"/>
    <property type="project" value="UniProtKB-UniRule"/>
</dbReference>
<evidence type="ECO:0000256" key="6">
    <source>
        <dbReference type="ARBA" id="ARBA00022475"/>
    </source>
</evidence>
<dbReference type="InterPro" id="IPR001469">
    <property type="entry name" value="ATP_synth_F1_dsu/esu"/>
</dbReference>
<dbReference type="AlphaFoldDB" id="A0A075WRQ4"/>
<evidence type="ECO:0000259" key="16">
    <source>
        <dbReference type="Pfam" id="PF02823"/>
    </source>
</evidence>
<dbReference type="InterPro" id="IPR036771">
    <property type="entry name" value="ATPsynth_dsu/esu_N"/>
</dbReference>
<dbReference type="PANTHER" id="PTHR13822:SF10">
    <property type="entry name" value="ATP SYNTHASE EPSILON CHAIN, CHLOROPLASTIC"/>
    <property type="match status" value="1"/>
</dbReference>
<evidence type="ECO:0000256" key="3">
    <source>
        <dbReference type="ARBA" id="ARBA00005712"/>
    </source>
</evidence>
<evidence type="ECO:0000256" key="4">
    <source>
        <dbReference type="ARBA" id="ARBA00011648"/>
    </source>
</evidence>
<reference evidence="17 18" key="1">
    <citation type="journal article" date="2015" name="Genome Announc.">
        <title>Genome Sequence of a Sulfate-Reducing Thermophilic Bacterium, Thermodesulfobacterium commune DSM 2178T (Phylum Thermodesulfobacteria).</title>
        <authorList>
            <person name="Bhatnagar S."/>
            <person name="Badger J.H."/>
            <person name="Madupu R."/>
            <person name="Khouri H.M."/>
            <person name="O'Connor E.M."/>
            <person name="Robb F.T."/>
            <person name="Ward N.L."/>
            <person name="Eisen J.A."/>
        </authorList>
    </citation>
    <scope>NUCLEOTIDE SEQUENCE [LARGE SCALE GENOMIC DNA]</scope>
    <source>
        <strain evidence="17 18">DSM 2178</strain>
    </source>
</reference>
<comment type="subunit">
    <text evidence="4 12 13">F-type ATPases have 2 components, CF(1) - the catalytic core - and CF(0) - the membrane proton channel. CF(1) has five subunits: alpha(3), beta(3), gamma(1), delta(1), epsilon(1). CF(0) has three main subunits: a, b and c.</text>
</comment>
<accession>A0A075WRQ4</accession>
<dbReference type="FunFam" id="1.20.5.440:FF:000001">
    <property type="entry name" value="ATP synthase epsilon chain"/>
    <property type="match status" value="1"/>
</dbReference>
<evidence type="ECO:0000256" key="13">
    <source>
        <dbReference type="RuleBase" id="RU003656"/>
    </source>
</evidence>
<protein>
    <recommendedName>
        <fullName evidence="12">ATP synthase epsilon chain</fullName>
    </recommendedName>
    <alternativeName>
        <fullName evidence="12">ATP synthase F1 sector epsilon subunit</fullName>
    </alternativeName>
    <alternativeName>
        <fullName evidence="12">F-ATPase epsilon subunit</fullName>
    </alternativeName>
</protein>
<dbReference type="SUPFAM" id="SSF51344">
    <property type="entry name" value="Epsilon subunit of F1F0-ATP synthase N-terminal domain"/>
    <property type="match status" value="1"/>
</dbReference>
<evidence type="ECO:0000256" key="5">
    <source>
        <dbReference type="ARBA" id="ARBA00022448"/>
    </source>
</evidence>
<evidence type="ECO:0000259" key="15">
    <source>
        <dbReference type="Pfam" id="PF00401"/>
    </source>
</evidence>
<dbReference type="Proteomes" id="UP000028481">
    <property type="component" value="Chromosome"/>
</dbReference>
<dbReference type="Pfam" id="PF00401">
    <property type="entry name" value="ATP-synt_DE"/>
    <property type="match status" value="1"/>
</dbReference>
<dbReference type="NCBIfam" id="TIGR01216">
    <property type="entry name" value="ATP_synt_epsi"/>
    <property type="match status" value="1"/>
</dbReference>
<evidence type="ECO:0000256" key="8">
    <source>
        <dbReference type="ARBA" id="ARBA00023065"/>
    </source>
</evidence>
<dbReference type="GO" id="GO:0016787">
    <property type="term" value="F:hydrolase activity"/>
    <property type="evidence" value="ECO:0007669"/>
    <property type="project" value="UniProtKB-KW"/>
</dbReference>
<evidence type="ECO:0000256" key="1">
    <source>
        <dbReference type="ARBA" id="ARBA00003543"/>
    </source>
</evidence>
<evidence type="ECO:0000256" key="7">
    <source>
        <dbReference type="ARBA" id="ARBA00022781"/>
    </source>
</evidence>
<dbReference type="NCBIfam" id="NF001846">
    <property type="entry name" value="PRK00571.1-3"/>
    <property type="match status" value="1"/>
</dbReference>
<dbReference type="Gene3D" id="1.20.5.440">
    <property type="entry name" value="ATP synthase delta/epsilon subunit, C-terminal domain"/>
    <property type="match status" value="1"/>
</dbReference>
<comment type="function">
    <text evidence="1 12">Produces ATP from ADP in the presence of a proton gradient across the membrane.</text>
</comment>
<evidence type="ECO:0000313" key="18">
    <source>
        <dbReference type="Proteomes" id="UP000028481"/>
    </source>
</evidence>
<evidence type="ECO:0000256" key="14">
    <source>
        <dbReference type="SAM" id="Coils"/>
    </source>
</evidence>
<dbReference type="RefSeq" id="WP_038063371.1">
    <property type="nucleotide sequence ID" value="NZ_CP008796.1"/>
</dbReference>
<feature type="domain" description="ATP synthase F1 complex delta/epsilon subunit N-terminal" evidence="16">
    <location>
        <begin position="6"/>
        <end position="82"/>
    </location>
</feature>
<organism evidence="17 18">
    <name type="scientific">Thermodesulfobacterium commune DSM 2178</name>
    <dbReference type="NCBI Taxonomy" id="289377"/>
    <lineage>
        <taxon>Bacteria</taxon>
        <taxon>Pseudomonadati</taxon>
        <taxon>Thermodesulfobacteriota</taxon>
        <taxon>Thermodesulfobacteria</taxon>
        <taxon>Thermodesulfobacteriales</taxon>
        <taxon>Thermodesulfobacteriaceae</taxon>
        <taxon>Thermodesulfobacterium</taxon>
    </lineage>
</organism>
<dbReference type="PaxDb" id="289377-HL41_01100"/>
<keyword evidence="14" id="KW-0175">Coiled coil</keyword>
<dbReference type="OrthoDB" id="9799969at2"/>
<evidence type="ECO:0000256" key="2">
    <source>
        <dbReference type="ARBA" id="ARBA00004202"/>
    </source>
</evidence>
<keyword evidence="6 12" id="KW-1003">Cell membrane</keyword>
<name>A0A075WRQ4_9BACT</name>
<keyword evidence="18" id="KW-1185">Reference proteome</keyword>
<evidence type="ECO:0000256" key="9">
    <source>
        <dbReference type="ARBA" id="ARBA00023136"/>
    </source>
</evidence>
<gene>
    <name evidence="12 17" type="primary">atpC</name>
    <name evidence="17" type="ORF">HL41_01100</name>
</gene>
<dbReference type="GO" id="GO:0045259">
    <property type="term" value="C:proton-transporting ATP synthase complex"/>
    <property type="evidence" value="ECO:0007669"/>
    <property type="project" value="UniProtKB-KW"/>
</dbReference>
<dbReference type="NCBIfam" id="NF009980">
    <property type="entry name" value="PRK13446.1"/>
    <property type="match status" value="1"/>
</dbReference>
<feature type="coiled-coil region" evidence="14">
    <location>
        <begin position="83"/>
        <end position="117"/>
    </location>
</feature>
<dbReference type="SUPFAM" id="SSF46604">
    <property type="entry name" value="Epsilon subunit of F1F0-ATP synthase C-terminal domain"/>
    <property type="match status" value="1"/>
</dbReference>
<keyword evidence="7 12" id="KW-0375">Hydrogen ion transport</keyword>
<evidence type="ECO:0000256" key="12">
    <source>
        <dbReference type="HAMAP-Rule" id="MF_00530"/>
    </source>
</evidence>
<proteinExistence type="inferred from homology"/>
<evidence type="ECO:0000256" key="11">
    <source>
        <dbReference type="ARBA" id="ARBA00023310"/>
    </source>
</evidence>